<evidence type="ECO:0000256" key="1">
    <source>
        <dbReference type="ARBA" id="ARBA00004496"/>
    </source>
</evidence>
<keyword evidence="5 9" id="KW-0694">RNA-binding</keyword>
<evidence type="ECO:0000313" key="12">
    <source>
        <dbReference type="Proteomes" id="UP000030665"/>
    </source>
</evidence>
<dbReference type="STRING" id="36087.A0A077Z7N3"/>
<feature type="domain" description="SRP9" evidence="10">
    <location>
        <begin position="4"/>
        <end position="73"/>
    </location>
</feature>
<evidence type="ECO:0000256" key="4">
    <source>
        <dbReference type="ARBA" id="ARBA00022490"/>
    </source>
</evidence>
<comment type="function">
    <text evidence="8 9">Component of the signal recognition particle (SRP) complex, a ribonucleoprotein complex that mediates the cotranslational targeting of secretory and membrane proteins to the endoplasmic reticulum (ER). SRP9 together with SRP14 and the Alu portion of the SRP RNA, constitutes the elongation arrest domain of SRP. The complex of SRP9 and SRP14 is required for SRP RNA binding.</text>
</comment>
<evidence type="ECO:0000313" key="11">
    <source>
        <dbReference type="EMBL" id="CDW56507.1"/>
    </source>
</evidence>
<evidence type="ECO:0000256" key="7">
    <source>
        <dbReference type="ARBA" id="ARBA00023274"/>
    </source>
</evidence>
<evidence type="ECO:0000256" key="3">
    <source>
        <dbReference type="ARBA" id="ARBA00020414"/>
    </source>
</evidence>
<dbReference type="InterPro" id="IPR008832">
    <property type="entry name" value="SRP9"/>
</dbReference>
<dbReference type="SUPFAM" id="SSF54762">
    <property type="entry name" value="Signal recognition particle alu RNA binding heterodimer, SRP9/14"/>
    <property type="match status" value="1"/>
</dbReference>
<keyword evidence="6 9" id="KW-0733">Signal recognition particle</keyword>
<reference evidence="11" key="1">
    <citation type="submission" date="2014-01" db="EMBL/GenBank/DDBJ databases">
        <authorList>
            <person name="Aslett M."/>
        </authorList>
    </citation>
    <scope>NUCLEOTIDE SEQUENCE</scope>
</reference>
<dbReference type="OrthoDB" id="360923at2759"/>
<dbReference type="InterPro" id="IPR039432">
    <property type="entry name" value="SRP9_dom"/>
</dbReference>
<dbReference type="PIRSF" id="PIRSF017029">
    <property type="entry name" value="Signal_recog_particle_SRP9"/>
    <property type="match status" value="1"/>
</dbReference>
<evidence type="ECO:0000256" key="5">
    <source>
        <dbReference type="ARBA" id="ARBA00022884"/>
    </source>
</evidence>
<dbReference type="AlphaFoldDB" id="A0A077Z7N3"/>
<dbReference type="EMBL" id="HG806047">
    <property type="protein sequence ID" value="CDW56507.1"/>
    <property type="molecule type" value="Genomic_DNA"/>
</dbReference>
<dbReference type="Gene3D" id="3.30.720.10">
    <property type="entry name" value="Signal recognition particle alu RNA binding heterodimer, srp9/1"/>
    <property type="match status" value="1"/>
</dbReference>
<name>A0A077Z7N3_TRITR</name>
<evidence type="ECO:0000259" key="10">
    <source>
        <dbReference type="Pfam" id="PF05486"/>
    </source>
</evidence>
<reference evidence="11" key="2">
    <citation type="submission" date="2014-03" db="EMBL/GenBank/DDBJ databases">
        <title>The whipworm genome and dual-species transcriptomics of an intimate host-pathogen interaction.</title>
        <authorList>
            <person name="Foth B.J."/>
            <person name="Tsai I.J."/>
            <person name="Reid A.J."/>
            <person name="Bancroft A.J."/>
            <person name="Nichol S."/>
            <person name="Tracey A."/>
            <person name="Holroyd N."/>
            <person name="Cotton J.A."/>
            <person name="Stanley E.J."/>
            <person name="Zarowiecki M."/>
            <person name="Liu J.Z."/>
            <person name="Huckvale T."/>
            <person name="Cooper P.J."/>
            <person name="Grencis R.K."/>
            <person name="Berriman M."/>
        </authorList>
    </citation>
    <scope>NUCLEOTIDE SEQUENCE [LARGE SCALE GENOMIC DNA]</scope>
</reference>
<keyword evidence="4 9" id="KW-0963">Cytoplasm</keyword>
<comment type="subcellular location">
    <subcellularLocation>
        <location evidence="1 9">Cytoplasm</location>
    </subcellularLocation>
</comment>
<dbReference type="Proteomes" id="UP000030665">
    <property type="component" value="Unassembled WGS sequence"/>
</dbReference>
<gene>
    <name evidence="11" type="ORF">TTRE_0000478701</name>
</gene>
<comment type="similarity">
    <text evidence="2 9">Belongs to the SRP9 family.</text>
</comment>
<dbReference type="GO" id="GO:0008312">
    <property type="term" value="F:7S RNA binding"/>
    <property type="evidence" value="ECO:0007669"/>
    <property type="project" value="InterPro"/>
</dbReference>
<dbReference type="InterPro" id="IPR039914">
    <property type="entry name" value="SRP9-like"/>
</dbReference>
<sequence length="79" mass="9336">MPFFSNWDEFARAVEMLYATSRNRCRFVTKYSNELGELNLKVTDDCVCLRYSSKSVQDVKRLEKLTNSLMRQMTARDVK</sequence>
<evidence type="ECO:0000256" key="9">
    <source>
        <dbReference type="PIRNR" id="PIRNR017029"/>
    </source>
</evidence>
<evidence type="ECO:0000256" key="2">
    <source>
        <dbReference type="ARBA" id="ARBA00009193"/>
    </source>
</evidence>
<accession>A0A077Z7N3</accession>
<dbReference type="PANTHER" id="PTHR12834:SF12">
    <property type="entry name" value="SIGNAL RECOGNITION PARTICLE 9 KDA PROTEIN"/>
    <property type="match status" value="1"/>
</dbReference>
<dbReference type="Pfam" id="PF05486">
    <property type="entry name" value="SRP9-21"/>
    <property type="match status" value="1"/>
</dbReference>
<dbReference type="GO" id="GO:0006614">
    <property type="term" value="P:SRP-dependent cotranslational protein targeting to membrane"/>
    <property type="evidence" value="ECO:0007669"/>
    <property type="project" value="InterPro"/>
</dbReference>
<keyword evidence="7 9" id="KW-0687">Ribonucleoprotein</keyword>
<organism evidence="11 12">
    <name type="scientific">Trichuris trichiura</name>
    <name type="common">Whipworm</name>
    <name type="synonym">Trichocephalus trichiurus</name>
    <dbReference type="NCBI Taxonomy" id="36087"/>
    <lineage>
        <taxon>Eukaryota</taxon>
        <taxon>Metazoa</taxon>
        <taxon>Ecdysozoa</taxon>
        <taxon>Nematoda</taxon>
        <taxon>Enoplea</taxon>
        <taxon>Dorylaimia</taxon>
        <taxon>Trichinellida</taxon>
        <taxon>Trichuridae</taxon>
        <taxon>Trichuris</taxon>
    </lineage>
</organism>
<dbReference type="InterPro" id="IPR009018">
    <property type="entry name" value="Signal_recog_particle_SRP9/14"/>
</dbReference>
<keyword evidence="12" id="KW-1185">Reference proteome</keyword>
<evidence type="ECO:0000256" key="8">
    <source>
        <dbReference type="ARBA" id="ARBA00045462"/>
    </source>
</evidence>
<dbReference type="GO" id="GO:0045900">
    <property type="term" value="P:negative regulation of translational elongation"/>
    <property type="evidence" value="ECO:0007669"/>
    <property type="project" value="InterPro"/>
</dbReference>
<evidence type="ECO:0000256" key="6">
    <source>
        <dbReference type="ARBA" id="ARBA00023135"/>
    </source>
</evidence>
<dbReference type="PANTHER" id="PTHR12834">
    <property type="entry name" value="SIGNAL RECOGNITION PARTICLE 9 KDA PROTEIN"/>
    <property type="match status" value="1"/>
</dbReference>
<protein>
    <recommendedName>
        <fullName evidence="3 9">Signal recognition particle 9 kDa protein</fullName>
        <shortName evidence="9">SRP9</shortName>
    </recommendedName>
</protein>
<proteinExistence type="inferred from homology"/>
<dbReference type="GO" id="GO:0005786">
    <property type="term" value="C:signal recognition particle, endoplasmic reticulum targeting"/>
    <property type="evidence" value="ECO:0007669"/>
    <property type="project" value="UniProtKB-KW"/>
</dbReference>